<accession>A0ABQ3XGZ9</accession>
<keyword evidence="1" id="KW-0812">Transmembrane</keyword>
<keyword evidence="4" id="KW-1185">Reference proteome</keyword>
<sequence length="133" mass="14129">MNAHVQSAAQGTRRLVDEMAHTPGEVLVLVGLWLTCAPLVLDHAKSGLIYPGLNDVAIGLTVVVLAFVRVLTPRHHTDLLALFSVLLGGWLVASPFVISNRDLAPAAMVNDIVVGGLVIGFAVASWRGHDRHA</sequence>
<dbReference type="InterPro" id="IPR005530">
    <property type="entry name" value="SPW"/>
</dbReference>
<dbReference type="EMBL" id="BOMG01000076">
    <property type="protein sequence ID" value="GID57776.1"/>
    <property type="molecule type" value="Genomic_DNA"/>
</dbReference>
<protein>
    <recommendedName>
        <fullName evidence="2">SPW repeat-containing integral membrane domain-containing protein</fullName>
    </recommendedName>
</protein>
<feature type="transmembrane region" description="Helical" evidence="1">
    <location>
        <begin position="23"/>
        <end position="41"/>
    </location>
</feature>
<evidence type="ECO:0000313" key="4">
    <source>
        <dbReference type="Proteomes" id="UP000612282"/>
    </source>
</evidence>
<dbReference type="Pfam" id="PF03779">
    <property type="entry name" value="SPW"/>
    <property type="match status" value="1"/>
</dbReference>
<reference evidence="3 4" key="1">
    <citation type="submission" date="2021-01" db="EMBL/GenBank/DDBJ databases">
        <title>Whole genome shotgun sequence of Actinoplanes couchii NBRC 106145.</title>
        <authorList>
            <person name="Komaki H."/>
            <person name="Tamura T."/>
        </authorList>
    </citation>
    <scope>NUCLEOTIDE SEQUENCE [LARGE SCALE GENOMIC DNA]</scope>
    <source>
        <strain evidence="3 4">NBRC 106145</strain>
    </source>
</reference>
<evidence type="ECO:0000256" key="1">
    <source>
        <dbReference type="SAM" id="Phobius"/>
    </source>
</evidence>
<name>A0ABQ3XGZ9_9ACTN</name>
<evidence type="ECO:0000313" key="3">
    <source>
        <dbReference type="EMBL" id="GID57776.1"/>
    </source>
</evidence>
<feature type="transmembrane region" description="Helical" evidence="1">
    <location>
        <begin position="47"/>
        <end position="67"/>
    </location>
</feature>
<feature type="transmembrane region" description="Helical" evidence="1">
    <location>
        <begin position="104"/>
        <end position="126"/>
    </location>
</feature>
<evidence type="ECO:0000259" key="2">
    <source>
        <dbReference type="Pfam" id="PF03779"/>
    </source>
</evidence>
<gene>
    <name evidence="3" type="ORF">Aco03nite_061800</name>
</gene>
<keyword evidence="1" id="KW-0472">Membrane</keyword>
<comment type="caution">
    <text evidence="3">The sequence shown here is derived from an EMBL/GenBank/DDBJ whole genome shotgun (WGS) entry which is preliminary data.</text>
</comment>
<proteinExistence type="predicted"/>
<feature type="domain" description="SPW repeat-containing integral membrane" evidence="2">
    <location>
        <begin position="26"/>
        <end position="122"/>
    </location>
</feature>
<organism evidence="3 4">
    <name type="scientific">Actinoplanes couchii</name>
    <dbReference type="NCBI Taxonomy" id="403638"/>
    <lineage>
        <taxon>Bacteria</taxon>
        <taxon>Bacillati</taxon>
        <taxon>Actinomycetota</taxon>
        <taxon>Actinomycetes</taxon>
        <taxon>Micromonosporales</taxon>
        <taxon>Micromonosporaceae</taxon>
        <taxon>Actinoplanes</taxon>
    </lineage>
</organism>
<dbReference type="RefSeq" id="WP_203801023.1">
    <property type="nucleotide sequence ID" value="NZ_BAAAQE010000099.1"/>
</dbReference>
<feature type="transmembrane region" description="Helical" evidence="1">
    <location>
        <begin position="79"/>
        <end position="98"/>
    </location>
</feature>
<dbReference type="Proteomes" id="UP000612282">
    <property type="component" value="Unassembled WGS sequence"/>
</dbReference>
<keyword evidence="1" id="KW-1133">Transmembrane helix</keyword>